<name>A0A1I5E571_9FIRM</name>
<accession>A0A1I5E571</accession>
<evidence type="ECO:0000313" key="3">
    <source>
        <dbReference type="Proteomes" id="UP000198806"/>
    </source>
</evidence>
<proteinExistence type="predicted"/>
<protein>
    <recommendedName>
        <fullName evidence="1">Putative Se/S carrier protein-like domain-containing protein</fullName>
    </recommendedName>
</protein>
<dbReference type="Pfam" id="PF11823">
    <property type="entry name" value="Se_S_carrier"/>
    <property type="match status" value="1"/>
</dbReference>
<evidence type="ECO:0000313" key="2">
    <source>
        <dbReference type="EMBL" id="SFO06685.1"/>
    </source>
</evidence>
<evidence type="ECO:0000259" key="1">
    <source>
        <dbReference type="Pfam" id="PF11823"/>
    </source>
</evidence>
<dbReference type="AlphaFoldDB" id="A0A1I5E571"/>
<dbReference type="OrthoDB" id="3192849at2"/>
<dbReference type="RefSeq" id="WP_091685368.1">
    <property type="nucleotide sequence ID" value="NZ_BAABFM010000072.1"/>
</dbReference>
<organism evidence="2 3">
    <name type="scientific">Anaerocolumna aminovalerica</name>
    <dbReference type="NCBI Taxonomy" id="1527"/>
    <lineage>
        <taxon>Bacteria</taxon>
        <taxon>Bacillati</taxon>
        <taxon>Bacillota</taxon>
        <taxon>Clostridia</taxon>
        <taxon>Lachnospirales</taxon>
        <taxon>Lachnospiraceae</taxon>
        <taxon>Anaerocolumna</taxon>
    </lineage>
</organism>
<dbReference type="STRING" id="1527.SAMN04489757_10828"/>
<gene>
    <name evidence="2" type="ORF">SAMN04489757_10828</name>
</gene>
<keyword evidence="3" id="KW-1185">Reference proteome</keyword>
<feature type="domain" description="Putative Se/S carrier protein-like" evidence="1">
    <location>
        <begin position="3"/>
        <end position="64"/>
    </location>
</feature>
<dbReference type="Proteomes" id="UP000198806">
    <property type="component" value="Unassembled WGS sequence"/>
</dbReference>
<dbReference type="InterPro" id="IPR021778">
    <property type="entry name" value="Se/S_carrier-like"/>
</dbReference>
<reference evidence="2 3" key="1">
    <citation type="submission" date="2016-10" db="EMBL/GenBank/DDBJ databases">
        <authorList>
            <person name="de Groot N.N."/>
        </authorList>
    </citation>
    <scope>NUCLEOTIDE SEQUENCE [LARGE SCALE GENOMIC DNA]</scope>
    <source>
        <strain evidence="2 3">DSM 1283</strain>
    </source>
</reference>
<dbReference type="EMBL" id="FOWD01000008">
    <property type="protein sequence ID" value="SFO06685.1"/>
    <property type="molecule type" value="Genomic_DNA"/>
</dbReference>
<sequence length="82" mass="9486">MDYYLITFSSTHAAMAAQKFLKDKIHFYVMPTLREISNSCGISLKINDSAYEEIMEAIKDFPINHGMYKIYLITPSEIKVMN</sequence>